<accession>A0A8K0G707</accession>
<dbReference type="AlphaFoldDB" id="A0A8K0G707"/>
<name>A0A8K0G707_IGNLU</name>
<sequence>MHWLLKHYDVLSVQGLEKLIVPLSNETLDVMYYVHDDELFNILQDIHTSTGLEEVVASVRTNSIQTEQITTENDQSKNNENYNQAITSVLQSEQLEMIEDIQSGNEKEYDKEVLTVDQRNRNITDARKSAYDGLQKQAKRMKVISDNAHPKPDIGSTVRIPVPDVDRGRGDARSILAVVLESTEDGFYRLGTKEGVIAKYYSRSEFNVCPANILTIDEVSKENELSFRSVARAQSTGHGQGFKKCSCKTKCD</sequence>
<keyword evidence="2" id="KW-1185">Reference proteome</keyword>
<evidence type="ECO:0000313" key="1">
    <source>
        <dbReference type="EMBL" id="KAF2888419.1"/>
    </source>
</evidence>
<comment type="caution">
    <text evidence="1">The sequence shown here is derived from an EMBL/GenBank/DDBJ whole genome shotgun (WGS) entry which is preliminary data.</text>
</comment>
<gene>
    <name evidence="1" type="ORF">ILUMI_17754</name>
</gene>
<evidence type="ECO:0000313" key="2">
    <source>
        <dbReference type="Proteomes" id="UP000801492"/>
    </source>
</evidence>
<organism evidence="1 2">
    <name type="scientific">Ignelater luminosus</name>
    <name type="common">Cucubano</name>
    <name type="synonym">Pyrophorus luminosus</name>
    <dbReference type="NCBI Taxonomy" id="2038154"/>
    <lineage>
        <taxon>Eukaryota</taxon>
        <taxon>Metazoa</taxon>
        <taxon>Ecdysozoa</taxon>
        <taxon>Arthropoda</taxon>
        <taxon>Hexapoda</taxon>
        <taxon>Insecta</taxon>
        <taxon>Pterygota</taxon>
        <taxon>Neoptera</taxon>
        <taxon>Endopterygota</taxon>
        <taxon>Coleoptera</taxon>
        <taxon>Polyphaga</taxon>
        <taxon>Elateriformia</taxon>
        <taxon>Elateroidea</taxon>
        <taxon>Elateridae</taxon>
        <taxon>Agrypninae</taxon>
        <taxon>Pyrophorini</taxon>
        <taxon>Ignelater</taxon>
    </lineage>
</organism>
<dbReference type="OrthoDB" id="6780411at2759"/>
<protein>
    <submittedName>
        <fullName evidence="1">Uncharacterized protein</fullName>
    </submittedName>
</protein>
<dbReference type="Proteomes" id="UP000801492">
    <property type="component" value="Unassembled WGS sequence"/>
</dbReference>
<proteinExistence type="predicted"/>
<reference evidence="1" key="1">
    <citation type="submission" date="2019-08" db="EMBL/GenBank/DDBJ databases">
        <title>The genome of the North American firefly Photinus pyralis.</title>
        <authorList>
            <consortium name="Photinus pyralis genome working group"/>
            <person name="Fallon T.R."/>
            <person name="Sander Lower S.E."/>
            <person name="Weng J.-K."/>
        </authorList>
    </citation>
    <scope>NUCLEOTIDE SEQUENCE</scope>
    <source>
        <strain evidence="1">TRF0915ILg1</strain>
        <tissue evidence="1">Whole body</tissue>
    </source>
</reference>
<dbReference type="EMBL" id="VTPC01077457">
    <property type="protein sequence ID" value="KAF2888419.1"/>
    <property type="molecule type" value="Genomic_DNA"/>
</dbReference>